<dbReference type="EMBL" id="LR796288">
    <property type="protein sequence ID" value="CAB4134583.1"/>
    <property type="molecule type" value="Genomic_DNA"/>
</dbReference>
<evidence type="ECO:0000313" key="1">
    <source>
        <dbReference type="EMBL" id="CAB4134583.1"/>
    </source>
</evidence>
<sequence length="62" mass="7397">MKYYTLDYGKDMIHEGKLITDYLEREGFHHIAYLTNADGLLCLEEIDEDEFLNHFKNTKQNV</sequence>
<proteinExistence type="predicted"/>
<organism evidence="1">
    <name type="scientific">uncultured Caudovirales phage</name>
    <dbReference type="NCBI Taxonomy" id="2100421"/>
    <lineage>
        <taxon>Viruses</taxon>
        <taxon>Duplodnaviria</taxon>
        <taxon>Heunggongvirae</taxon>
        <taxon>Uroviricota</taxon>
        <taxon>Caudoviricetes</taxon>
        <taxon>Peduoviridae</taxon>
        <taxon>Maltschvirus</taxon>
        <taxon>Maltschvirus maltsch</taxon>
    </lineage>
</organism>
<reference evidence="1" key="1">
    <citation type="submission" date="2020-04" db="EMBL/GenBank/DDBJ databases">
        <authorList>
            <person name="Chiriac C."/>
            <person name="Salcher M."/>
            <person name="Ghai R."/>
            <person name="Kavagutti S V."/>
        </authorList>
    </citation>
    <scope>NUCLEOTIDE SEQUENCE</scope>
</reference>
<gene>
    <name evidence="1" type="ORF">UFOVP280_6</name>
</gene>
<protein>
    <submittedName>
        <fullName evidence="1">Uncharacterized protein</fullName>
    </submittedName>
</protein>
<accession>A0A6J5LMJ2</accession>
<name>A0A6J5LMJ2_9CAUD</name>